<organism evidence="2 3">
    <name type="scientific">Simiduia aestuariiviva</name>
    <dbReference type="NCBI Taxonomy" id="1510459"/>
    <lineage>
        <taxon>Bacteria</taxon>
        <taxon>Pseudomonadati</taxon>
        <taxon>Pseudomonadota</taxon>
        <taxon>Gammaproteobacteria</taxon>
        <taxon>Cellvibrionales</taxon>
        <taxon>Cellvibrionaceae</taxon>
        <taxon>Simiduia</taxon>
    </lineage>
</organism>
<protein>
    <submittedName>
        <fullName evidence="2">Flagellar basal body-associated protein FliL</fullName>
    </submittedName>
</protein>
<feature type="transmembrane region" description="Helical" evidence="1">
    <location>
        <begin position="14"/>
        <end position="33"/>
    </location>
</feature>
<comment type="caution">
    <text evidence="2">The sequence shown here is derived from an EMBL/GenBank/DDBJ whole genome shotgun (WGS) entry which is preliminary data.</text>
</comment>
<feature type="transmembrane region" description="Helical" evidence="1">
    <location>
        <begin position="53"/>
        <end position="70"/>
    </location>
</feature>
<gene>
    <name evidence="2" type="ORF">FHS30_002932</name>
</gene>
<keyword evidence="1" id="KW-0812">Transmembrane</keyword>
<evidence type="ECO:0000313" key="2">
    <source>
        <dbReference type="EMBL" id="MBB3169719.1"/>
    </source>
</evidence>
<dbReference type="AlphaFoldDB" id="A0A839UTG6"/>
<keyword evidence="2" id="KW-0282">Flagellum</keyword>
<sequence>MTSDSQDQKESRKLLIVIAIIVVALIAAVLLMMPMLTELVQTEFEPGVGMKQAAVISFFVTIVTLAFFAITAGDGLLGELQFMLAGFFSFFIVMWLLIAWVF</sequence>
<keyword evidence="3" id="KW-1185">Reference proteome</keyword>
<name>A0A839UTG6_9GAMM</name>
<dbReference type="Proteomes" id="UP000559987">
    <property type="component" value="Unassembled WGS sequence"/>
</dbReference>
<dbReference type="RefSeq" id="WP_183911212.1">
    <property type="nucleotide sequence ID" value="NZ_JACHXZ010000004.1"/>
</dbReference>
<accession>A0A839UTG6</accession>
<keyword evidence="1" id="KW-1133">Transmembrane helix</keyword>
<reference evidence="2 3" key="1">
    <citation type="submission" date="2020-08" db="EMBL/GenBank/DDBJ databases">
        <title>Genomic Encyclopedia of Type Strains, Phase III (KMG-III): the genomes of soil and plant-associated and newly described type strains.</title>
        <authorList>
            <person name="Whitman W."/>
        </authorList>
    </citation>
    <scope>NUCLEOTIDE SEQUENCE [LARGE SCALE GENOMIC DNA]</scope>
    <source>
        <strain evidence="2 3">CECT 8571</strain>
    </source>
</reference>
<evidence type="ECO:0000256" key="1">
    <source>
        <dbReference type="SAM" id="Phobius"/>
    </source>
</evidence>
<feature type="transmembrane region" description="Helical" evidence="1">
    <location>
        <begin position="82"/>
        <end position="101"/>
    </location>
</feature>
<dbReference type="EMBL" id="JACHXZ010000004">
    <property type="protein sequence ID" value="MBB3169719.1"/>
    <property type="molecule type" value="Genomic_DNA"/>
</dbReference>
<proteinExistence type="predicted"/>
<keyword evidence="1" id="KW-0472">Membrane</keyword>
<keyword evidence="2" id="KW-0966">Cell projection</keyword>
<evidence type="ECO:0000313" key="3">
    <source>
        <dbReference type="Proteomes" id="UP000559987"/>
    </source>
</evidence>
<keyword evidence="2" id="KW-0969">Cilium</keyword>